<keyword evidence="3" id="KW-1185">Reference proteome</keyword>
<sequence length="123" mass="12817">MMMASGDLAGAMLGRVMSDIDSHGGALLPYSSSTVTVTTSPLGPSQLRLTPPVQTSRGVFPASQSQSSHHSAPPVGNNEKGGKEPNRRHVATVIRYSLPPSGLGQAGCHGDWIVTDKVTSPQR</sequence>
<dbReference type="Proteomes" id="UP001558613">
    <property type="component" value="Unassembled WGS sequence"/>
</dbReference>
<evidence type="ECO:0000313" key="3">
    <source>
        <dbReference type="Proteomes" id="UP001558613"/>
    </source>
</evidence>
<dbReference type="EMBL" id="JAYMGO010000008">
    <property type="protein sequence ID" value="KAL1269775.1"/>
    <property type="molecule type" value="Genomic_DNA"/>
</dbReference>
<evidence type="ECO:0000313" key="2">
    <source>
        <dbReference type="EMBL" id="KAL1269775.1"/>
    </source>
</evidence>
<gene>
    <name evidence="2" type="ORF">QQF64_032064</name>
</gene>
<feature type="non-terminal residue" evidence="2">
    <location>
        <position position="123"/>
    </location>
</feature>
<comment type="caution">
    <text evidence="2">The sequence shown here is derived from an EMBL/GenBank/DDBJ whole genome shotgun (WGS) entry which is preliminary data.</text>
</comment>
<protein>
    <submittedName>
        <fullName evidence="2">Uncharacterized protein</fullName>
    </submittedName>
</protein>
<proteinExistence type="predicted"/>
<reference evidence="2 3" key="1">
    <citation type="submission" date="2023-09" db="EMBL/GenBank/DDBJ databases">
        <authorList>
            <person name="Wang M."/>
        </authorList>
    </citation>
    <scope>NUCLEOTIDE SEQUENCE [LARGE SCALE GENOMIC DNA]</scope>
    <source>
        <strain evidence="2">GT-2023</strain>
        <tissue evidence="2">Liver</tissue>
    </source>
</reference>
<evidence type="ECO:0000256" key="1">
    <source>
        <dbReference type="SAM" id="MobiDB-lite"/>
    </source>
</evidence>
<feature type="compositionally biased region" description="Low complexity" evidence="1">
    <location>
        <begin position="61"/>
        <end position="74"/>
    </location>
</feature>
<accession>A0ABR3MYS6</accession>
<organism evidence="2 3">
    <name type="scientific">Cirrhinus molitorella</name>
    <name type="common">mud carp</name>
    <dbReference type="NCBI Taxonomy" id="172907"/>
    <lineage>
        <taxon>Eukaryota</taxon>
        <taxon>Metazoa</taxon>
        <taxon>Chordata</taxon>
        <taxon>Craniata</taxon>
        <taxon>Vertebrata</taxon>
        <taxon>Euteleostomi</taxon>
        <taxon>Actinopterygii</taxon>
        <taxon>Neopterygii</taxon>
        <taxon>Teleostei</taxon>
        <taxon>Ostariophysi</taxon>
        <taxon>Cypriniformes</taxon>
        <taxon>Cyprinidae</taxon>
        <taxon>Labeoninae</taxon>
        <taxon>Labeonini</taxon>
        <taxon>Cirrhinus</taxon>
    </lineage>
</organism>
<name>A0ABR3MYS6_9TELE</name>
<feature type="region of interest" description="Disordered" evidence="1">
    <location>
        <begin position="34"/>
        <end position="123"/>
    </location>
</feature>